<dbReference type="EMBL" id="JBDJPC010000006">
    <property type="protein sequence ID" value="KAL1497430.1"/>
    <property type="molecule type" value="Genomic_DNA"/>
</dbReference>
<evidence type="ECO:0000256" key="3">
    <source>
        <dbReference type="ARBA" id="ARBA00022670"/>
    </source>
</evidence>
<gene>
    <name evidence="8" type="ORF">ABEB36_008404</name>
</gene>
<comment type="similarity">
    <text evidence="1 7">Belongs to the peptidase S10 family.</text>
</comment>
<dbReference type="PROSITE" id="PS00131">
    <property type="entry name" value="CARBOXYPEPT_SER_SER"/>
    <property type="match status" value="1"/>
</dbReference>
<comment type="caution">
    <text evidence="8">The sequence shown here is derived from an EMBL/GenBank/DDBJ whole genome shotgun (WGS) entry which is preliminary data.</text>
</comment>
<dbReference type="Proteomes" id="UP001566132">
    <property type="component" value="Unassembled WGS sequence"/>
</dbReference>
<sequence length="463" mass="53204">MRYQYMAGLIMKQLIFISCFHMATAVLIWNYRNSQTHIPRNNLGQPLILTPYLVKNRIEEAKRKSEVHLKDFGKVKSYSGFFTVDEGAESNLFFWFFPSANDYKNDPVLLWLQGGPGASSLYGLFEENGPFAVKTSSVSFRQYSWHKTHSLLYIDQPVGTGFSFTKRNYVSNQTQVGEHLYIALLQFFTMFSEIRENKFFISGESYGGKYVPAIAYTIHNKNPKAIIKINLQGLLIGNGYSDPINQINYGDYLYQLGLIDFSALEHLHKLESLTKEAIIFRQFASARRRIDEIFNFCGTTIGQVSVYNFLQTTNFIPDEDLWVKFIVKDQVRNAIHVGNQPFHVSSKTVYSNLKLDMVKSVAEWISELLSYYRVLIYNGQLDIIVAYVLTENYLKNLKFDSSKEYLNAARNIWIFNGTISGYVKTAGNLTEVIIRNAGHMAPIDQPSVVYELISKFIQNKHFS</sequence>
<keyword evidence="3 7" id="KW-0645">Protease</keyword>
<dbReference type="PANTHER" id="PTHR11802:SF472">
    <property type="entry name" value="SERINE CARBOXYPEPTIDASE CPVL-RELATED"/>
    <property type="match status" value="1"/>
</dbReference>
<dbReference type="InterPro" id="IPR001563">
    <property type="entry name" value="Peptidase_S10"/>
</dbReference>
<evidence type="ECO:0000313" key="8">
    <source>
        <dbReference type="EMBL" id="KAL1497430.1"/>
    </source>
</evidence>
<dbReference type="AlphaFoldDB" id="A0ABD1EPM3"/>
<dbReference type="PRINTS" id="PR00724">
    <property type="entry name" value="CRBOXYPTASEC"/>
</dbReference>
<dbReference type="SUPFAM" id="SSF53474">
    <property type="entry name" value="alpha/beta-Hydrolases"/>
    <property type="match status" value="1"/>
</dbReference>
<keyword evidence="6" id="KW-0325">Glycoprotein</keyword>
<keyword evidence="2 7" id="KW-0121">Carboxypeptidase</keyword>
<evidence type="ECO:0000313" key="9">
    <source>
        <dbReference type="Proteomes" id="UP001566132"/>
    </source>
</evidence>
<dbReference type="InterPro" id="IPR018202">
    <property type="entry name" value="Ser_caboxypep_ser_AS"/>
</dbReference>
<evidence type="ECO:0000256" key="5">
    <source>
        <dbReference type="ARBA" id="ARBA00022801"/>
    </source>
</evidence>
<evidence type="ECO:0000256" key="1">
    <source>
        <dbReference type="ARBA" id="ARBA00009431"/>
    </source>
</evidence>
<evidence type="ECO:0000256" key="2">
    <source>
        <dbReference type="ARBA" id="ARBA00022645"/>
    </source>
</evidence>
<proteinExistence type="inferred from homology"/>
<dbReference type="GO" id="GO:0004185">
    <property type="term" value="F:serine-type carboxypeptidase activity"/>
    <property type="evidence" value="ECO:0007669"/>
    <property type="project" value="UniProtKB-UniRule"/>
</dbReference>
<dbReference type="GO" id="GO:0006508">
    <property type="term" value="P:proteolysis"/>
    <property type="evidence" value="ECO:0007669"/>
    <property type="project" value="UniProtKB-KW"/>
</dbReference>
<keyword evidence="9" id="KW-1185">Reference proteome</keyword>
<dbReference type="Gene3D" id="3.40.50.1820">
    <property type="entry name" value="alpha/beta hydrolase"/>
    <property type="match status" value="1"/>
</dbReference>
<reference evidence="8 9" key="1">
    <citation type="submission" date="2024-05" db="EMBL/GenBank/DDBJ databases">
        <title>Genetic variation in Jamaican populations of the coffee berry borer (Hypothenemus hampei).</title>
        <authorList>
            <person name="Errbii M."/>
            <person name="Myrie A."/>
        </authorList>
    </citation>
    <scope>NUCLEOTIDE SEQUENCE [LARGE SCALE GENOMIC DNA]</scope>
    <source>
        <strain evidence="8">JA-Hopewell-2020-01-JO</strain>
        <tissue evidence="8">Whole body</tissue>
    </source>
</reference>
<name>A0ABD1EPM3_HYPHA</name>
<dbReference type="InterPro" id="IPR033124">
    <property type="entry name" value="Ser_caboxypep_his_AS"/>
</dbReference>
<accession>A0ABD1EPM3</accession>
<keyword evidence="4" id="KW-0732">Signal</keyword>
<dbReference type="InterPro" id="IPR029058">
    <property type="entry name" value="AB_hydrolase_fold"/>
</dbReference>
<organism evidence="8 9">
    <name type="scientific">Hypothenemus hampei</name>
    <name type="common">Coffee berry borer</name>
    <dbReference type="NCBI Taxonomy" id="57062"/>
    <lineage>
        <taxon>Eukaryota</taxon>
        <taxon>Metazoa</taxon>
        <taxon>Ecdysozoa</taxon>
        <taxon>Arthropoda</taxon>
        <taxon>Hexapoda</taxon>
        <taxon>Insecta</taxon>
        <taxon>Pterygota</taxon>
        <taxon>Neoptera</taxon>
        <taxon>Endopterygota</taxon>
        <taxon>Coleoptera</taxon>
        <taxon>Polyphaga</taxon>
        <taxon>Cucujiformia</taxon>
        <taxon>Curculionidae</taxon>
        <taxon>Scolytinae</taxon>
        <taxon>Hypothenemus</taxon>
    </lineage>
</organism>
<dbReference type="PROSITE" id="PS00560">
    <property type="entry name" value="CARBOXYPEPT_SER_HIS"/>
    <property type="match status" value="1"/>
</dbReference>
<evidence type="ECO:0000256" key="6">
    <source>
        <dbReference type="ARBA" id="ARBA00023180"/>
    </source>
</evidence>
<dbReference type="Pfam" id="PF00450">
    <property type="entry name" value="Peptidase_S10"/>
    <property type="match status" value="1"/>
</dbReference>
<protein>
    <recommendedName>
        <fullName evidence="7">Carboxypeptidase</fullName>
        <ecNumber evidence="7">3.4.16.-</ecNumber>
    </recommendedName>
</protein>
<keyword evidence="5 7" id="KW-0378">Hydrolase</keyword>
<dbReference type="EC" id="3.4.16.-" evidence="7"/>
<dbReference type="PANTHER" id="PTHR11802">
    <property type="entry name" value="SERINE PROTEASE FAMILY S10 SERINE CARBOXYPEPTIDASE"/>
    <property type="match status" value="1"/>
</dbReference>
<evidence type="ECO:0000256" key="4">
    <source>
        <dbReference type="ARBA" id="ARBA00022729"/>
    </source>
</evidence>
<evidence type="ECO:0000256" key="7">
    <source>
        <dbReference type="RuleBase" id="RU361156"/>
    </source>
</evidence>